<keyword evidence="2" id="KW-1185">Reference proteome</keyword>
<dbReference type="EMBL" id="JBFCZG010000003">
    <property type="protein sequence ID" value="KAL3424440.1"/>
    <property type="molecule type" value="Genomic_DNA"/>
</dbReference>
<proteinExistence type="predicted"/>
<gene>
    <name evidence="1" type="ORF">PVAG01_03721</name>
</gene>
<name>A0ABR4PM78_9HELO</name>
<comment type="caution">
    <text evidence="1">The sequence shown here is derived from an EMBL/GenBank/DDBJ whole genome shotgun (WGS) entry which is preliminary data.</text>
</comment>
<dbReference type="Proteomes" id="UP001629113">
    <property type="component" value="Unassembled WGS sequence"/>
</dbReference>
<sequence length="91" mass="10061">MSTSPPPALKYVYIVQQASYPSSGEGGDEILAVYSRLDDANQKAKSHIDAEYAEPEDCEEGQDENGCFWWSAADVGEGDAVRVYVVRWEVL</sequence>
<organism evidence="1 2">
    <name type="scientific">Phlyctema vagabunda</name>
    <dbReference type="NCBI Taxonomy" id="108571"/>
    <lineage>
        <taxon>Eukaryota</taxon>
        <taxon>Fungi</taxon>
        <taxon>Dikarya</taxon>
        <taxon>Ascomycota</taxon>
        <taxon>Pezizomycotina</taxon>
        <taxon>Leotiomycetes</taxon>
        <taxon>Helotiales</taxon>
        <taxon>Dermateaceae</taxon>
        <taxon>Phlyctema</taxon>
    </lineage>
</organism>
<evidence type="ECO:0000313" key="1">
    <source>
        <dbReference type="EMBL" id="KAL3424440.1"/>
    </source>
</evidence>
<evidence type="ECO:0000313" key="2">
    <source>
        <dbReference type="Proteomes" id="UP001629113"/>
    </source>
</evidence>
<protein>
    <submittedName>
        <fullName evidence="1">Uncharacterized protein</fullName>
    </submittedName>
</protein>
<reference evidence="1 2" key="1">
    <citation type="submission" date="2024-06" db="EMBL/GenBank/DDBJ databases">
        <title>Complete genome of Phlyctema vagabunda strain 19-DSS-EL-015.</title>
        <authorList>
            <person name="Fiorenzani C."/>
        </authorList>
    </citation>
    <scope>NUCLEOTIDE SEQUENCE [LARGE SCALE GENOMIC DNA]</scope>
    <source>
        <strain evidence="1 2">19-DSS-EL-015</strain>
    </source>
</reference>
<accession>A0ABR4PM78</accession>